<sequence>MYHYASTYNYLNSIFVAQLKKHYPDTQLFWVIKQSIDYLPYCSNINDPLEQRRHLDDTVNQMYTDGVTFNEIYTNTVVTEFILTSSSTAVDVKLESTTSRHLRNIDHVIVNTGLQPDRSLYANLNVHECPLTKGPIALAAKLLSSTNNDCLNQISHGTSSLMTTENNFFIVGNKSYGTHKNFLMKIGFEQVDLVFQIINTSRKVFTKALESCTPVYDA</sequence>
<name>A0A815APG8_ADIRI</name>
<proteinExistence type="predicted"/>
<protein>
    <submittedName>
        <fullName evidence="1">Uncharacterized protein</fullName>
    </submittedName>
</protein>
<reference evidence="1" key="1">
    <citation type="submission" date="2021-02" db="EMBL/GenBank/DDBJ databases">
        <authorList>
            <person name="Nowell W R."/>
        </authorList>
    </citation>
    <scope>NUCLEOTIDE SEQUENCE</scope>
</reference>
<gene>
    <name evidence="1" type="ORF">XAT740_LOCUS26853</name>
</gene>
<evidence type="ECO:0000313" key="1">
    <source>
        <dbReference type="EMBL" id="CAF1262459.1"/>
    </source>
</evidence>
<dbReference type="EMBL" id="CAJNOR010002203">
    <property type="protein sequence ID" value="CAF1262459.1"/>
    <property type="molecule type" value="Genomic_DNA"/>
</dbReference>
<dbReference type="Proteomes" id="UP000663828">
    <property type="component" value="Unassembled WGS sequence"/>
</dbReference>
<evidence type="ECO:0000313" key="2">
    <source>
        <dbReference type="Proteomes" id="UP000663828"/>
    </source>
</evidence>
<organism evidence="1 2">
    <name type="scientific">Adineta ricciae</name>
    <name type="common">Rotifer</name>
    <dbReference type="NCBI Taxonomy" id="249248"/>
    <lineage>
        <taxon>Eukaryota</taxon>
        <taxon>Metazoa</taxon>
        <taxon>Spiralia</taxon>
        <taxon>Gnathifera</taxon>
        <taxon>Rotifera</taxon>
        <taxon>Eurotatoria</taxon>
        <taxon>Bdelloidea</taxon>
        <taxon>Adinetida</taxon>
        <taxon>Adinetidae</taxon>
        <taxon>Adineta</taxon>
    </lineage>
</organism>
<dbReference type="AlphaFoldDB" id="A0A815APG8"/>
<keyword evidence="2" id="KW-1185">Reference proteome</keyword>
<accession>A0A815APG8</accession>
<comment type="caution">
    <text evidence="1">The sequence shown here is derived from an EMBL/GenBank/DDBJ whole genome shotgun (WGS) entry which is preliminary data.</text>
</comment>